<evidence type="ECO:0000259" key="1">
    <source>
        <dbReference type="Pfam" id="PF01656"/>
    </source>
</evidence>
<dbReference type="Gene3D" id="3.40.50.300">
    <property type="entry name" value="P-loop containing nucleotide triphosphate hydrolases"/>
    <property type="match status" value="1"/>
</dbReference>
<dbReference type="InterPro" id="IPR050678">
    <property type="entry name" value="DNA_Partitioning_ATPase"/>
</dbReference>
<name>A0A562VGI5_9BACT</name>
<organism evidence="2 3">
    <name type="scientific">Geobacter argillaceus</name>
    <dbReference type="NCBI Taxonomy" id="345631"/>
    <lineage>
        <taxon>Bacteria</taxon>
        <taxon>Pseudomonadati</taxon>
        <taxon>Thermodesulfobacteriota</taxon>
        <taxon>Desulfuromonadia</taxon>
        <taxon>Geobacterales</taxon>
        <taxon>Geobacteraceae</taxon>
        <taxon>Geobacter</taxon>
    </lineage>
</organism>
<dbReference type="InterPro" id="IPR027417">
    <property type="entry name" value="P-loop_NTPase"/>
</dbReference>
<dbReference type="EMBL" id="VLLN01000024">
    <property type="protein sequence ID" value="TWJ16867.1"/>
    <property type="molecule type" value="Genomic_DNA"/>
</dbReference>
<dbReference type="PANTHER" id="PTHR13696:SF96">
    <property type="entry name" value="COBQ_COBB_MIND_PARA NUCLEOTIDE BINDING DOMAIN-CONTAINING PROTEIN"/>
    <property type="match status" value="1"/>
</dbReference>
<reference evidence="2 3" key="1">
    <citation type="submission" date="2019-07" db="EMBL/GenBank/DDBJ databases">
        <title>Genomic Encyclopedia of Archaeal and Bacterial Type Strains, Phase II (KMG-II): from individual species to whole genera.</title>
        <authorList>
            <person name="Goeker M."/>
        </authorList>
    </citation>
    <scope>NUCLEOTIDE SEQUENCE [LARGE SCALE GENOMIC DNA]</scope>
    <source>
        <strain evidence="2 3">ATCC BAA-1139</strain>
    </source>
</reference>
<dbReference type="PIRSF" id="PIRSF009320">
    <property type="entry name" value="Nuc_binding_HP_1000"/>
    <property type="match status" value="1"/>
</dbReference>
<sequence>MAKIIGVIQAKGGVGRSTIATNLAAVFSQDRRTVLVDCDMPQGTSASWFTLRQSEVPSDKLLLTTAGNHRELITRLKSLADDTSYVIIDGPPRLAEMTRAIMMLSTLCLIPLGPSAAEIWSTVDLLKTIDEAGHLRSDLDVRLVWNRFRGHTREAQDICTSVCTEIPLKTLNARFGYRVAYSEALARGLAADEWLDRHAHGEVRELVAEIRQILGEKGP</sequence>
<evidence type="ECO:0000313" key="2">
    <source>
        <dbReference type="EMBL" id="TWJ16867.1"/>
    </source>
</evidence>
<dbReference type="AlphaFoldDB" id="A0A562VGI5"/>
<evidence type="ECO:0000313" key="3">
    <source>
        <dbReference type="Proteomes" id="UP000319449"/>
    </source>
</evidence>
<feature type="domain" description="CobQ/CobB/MinD/ParA nucleotide binding" evidence="1">
    <location>
        <begin position="7"/>
        <end position="189"/>
    </location>
</feature>
<protein>
    <submittedName>
        <fullName evidence="2">Chromosome partitioning protein</fullName>
    </submittedName>
</protein>
<accession>A0A562VGI5</accession>
<dbReference type="RefSeq" id="WP_170241975.1">
    <property type="nucleotide sequence ID" value="NZ_VLLN01000024.1"/>
</dbReference>
<comment type="caution">
    <text evidence="2">The sequence shown here is derived from an EMBL/GenBank/DDBJ whole genome shotgun (WGS) entry which is preliminary data.</text>
</comment>
<gene>
    <name evidence="2" type="ORF">JN12_03226</name>
</gene>
<dbReference type="PANTHER" id="PTHR13696">
    <property type="entry name" value="P-LOOP CONTAINING NUCLEOSIDE TRIPHOSPHATE HYDROLASE"/>
    <property type="match status" value="1"/>
</dbReference>
<dbReference type="InterPro" id="IPR002586">
    <property type="entry name" value="CobQ/CobB/MinD/ParA_Nub-bd_dom"/>
</dbReference>
<dbReference type="CDD" id="cd02042">
    <property type="entry name" value="ParAB_family"/>
    <property type="match status" value="1"/>
</dbReference>
<keyword evidence="3" id="KW-1185">Reference proteome</keyword>
<dbReference type="SUPFAM" id="SSF52540">
    <property type="entry name" value="P-loop containing nucleoside triphosphate hydrolases"/>
    <property type="match status" value="1"/>
</dbReference>
<dbReference type="Proteomes" id="UP000319449">
    <property type="component" value="Unassembled WGS sequence"/>
</dbReference>
<dbReference type="Pfam" id="PF01656">
    <property type="entry name" value="CbiA"/>
    <property type="match status" value="1"/>
</dbReference>
<proteinExistence type="predicted"/>